<keyword evidence="1" id="KW-0812">Transmembrane</keyword>
<keyword evidence="1" id="KW-0472">Membrane</keyword>
<sequence>YPSFSFNHCRILHAHPSLYSHTKKTTVLALFWIGYCVDNIIGTQTFQTKYASRFASAEITILVLFGIGLVDMLLMYFIFCCRTRRRNKRGLQVQT</sequence>
<proteinExistence type="predicted"/>
<evidence type="ECO:0000313" key="2">
    <source>
        <dbReference type="EMBL" id="KUJ22310.1"/>
    </source>
</evidence>
<dbReference type="RefSeq" id="XP_018076665.1">
    <property type="nucleotide sequence ID" value="XM_018206528.1"/>
</dbReference>
<reference evidence="2 3" key="1">
    <citation type="submission" date="2015-10" db="EMBL/GenBank/DDBJ databases">
        <title>Full genome of DAOMC 229536 Phialocephala scopiformis, a fungal endophyte of spruce producing the potent anti-insectan compound rugulosin.</title>
        <authorList>
            <consortium name="DOE Joint Genome Institute"/>
            <person name="Walker A.K."/>
            <person name="Frasz S.L."/>
            <person name="Seifert K.A."/>
            <person name="Miller J.D."/>
            <person name="Mondo S.J."/>
            <person name="Labutti K."/>
            <person name="Lipzen A."/>
            <person name="Dockter R."/>
            <person name="Kennedy M."/>
            <person name="Grigoriev I.V."/>
            <person name="Spatafora J.W."/>
        </authorList>
    </citation>
    <scope>NUCLEOTIDE SEQUENCE [LARGE SCALE GENOMIC DNA]</scope>
    <source>
        <strain evidence="2 3">CBS 120377</strain>
    </source>
</reference>
<dbReference type="Proteomes" id="UP000070700">
    <property type="component" value="Unassembled WGS sequence"/>
</dbReference>
<dbReference type="GeneID" id="28816254"/>
<evidence type="ECO:0000256" key="1">
    <source>
        <dbReference type="SAM" id="Phobius"/>
    </source>
</evidence>
<dbReference type="OrthoDB" id="5105409at2759"/>
<dbReference type="KEGG" id="psco:LY89DRAFT_293363"/>
<dbReference type="AlphaFoldDB" id="A0A194XPX6"/>
<feature type="transmembrane region" description="Helical" evidence="1">
    <location>
        <begin position="59"/>
        <end position="79"/>
    </location>
</feature>
<dbReference type="InParanoid" id="A0A194XPX6"/>
<protein>
    <submittedName>
        <fullName evidence="2">Uncharacterized protein</fullName>
    </submittedName>
</protein>
<keyword evidence="1" id="KW-1133">Transmembrane helix</keyword>
<keyword evidence="3" id="KW-1185">Reference proteome</keyword>
<evidence type="ECO:0000313" key="3">
    <source>
        <dbReference type="Proteomes" id="UP000070700"/>
    </source>
</evidence>
<organism evidence="2 3">
    <name type="scientific">Mollisia scopiformis</name>
    <name type="common">Conifer needle endophyte fungus</name>
    <name type="synonym">Phialocephala scopiformis</name>
    <dbReference type="NCBI Taxonomy" id="149040"/>
    <lineage>
        <taxon>Eukaryota</taxon>
        <taxon>Fungi</taxon>
        <taxon>Dikarya</taxon>
        <taxon>Ascomycota</taxon>
        <taxon>Pezizomycotina</taxon>
        <taxon>Leotiomycetes</taxon>
        <taxon>Helotiales</taxon>
        <taxon>Mollisiaceae</taxon>
        <taxon>Mollisia</taxon>
    </lineage>
</organism>
<accession>A0A194XPX6</accession>
<dbReference type="EMBL" id="KQ947406">
    <property type="protein sequence ID" value="KUJ22310.1"/>
    <property type="molecule type" value="Genomic_DNA"/>
</dbReference>
<name>A0A194XPX6_MOLSC</name>
<gene>
    <name evidence="2" type="ORF">LY89DRAFT_293363</name>
</gene>
<feature type="non-terminal residue" evidence="2">
    <location>
        <position position="1"/>
    </location>
</feature>